<evidence type="ECO:0000259" key="1">
    <source>
        <dbReference type="Pfam" id="PF00248"/>
    </source>
</evidence>
<dbReference type="Pfam" id="PF00248">
    <property type="entry name" value="Aldo_ket_red"/>
    <property type="match status" value="1"/>
</dbReference>
<dbReference type="InterPro" id="IPR050523">
    <property type="entry name" value="AKR_Detox_Biosynth"/>
</dbReference>
<dbReference type="Gene3D" id="3.20.20.100">
    <property type="entry name" value="NADP-dependent oxidoreductase domain"/>
    <property type="match status" value="1"/>
</dbReference>
<dbReference type="InterPro" id="IPR023210">
    <property type="entry name" value="NADP_OxRdtase_dom"/>
</dbReference>
<dbReference type="InterPro" id="IPR036812">
    <property type="entry name" value="NAD(P)_OxRdtase_dom_sf"/>
</dbReference>
<organism evidence="2 3">
    <name type="scientific">Kocuria atrinae</name>
    <dbReference type="NCBI Taxonomy" id="592377"/>
    <lineage>
        <taxon>Bacteria</taxon>
        <taxon>Bacillati</taxon>
        <taxon>Actinomycetota</taxon>
        <taxon>Actinomycetes</taxon>
        <taxon>Micrococcales</taxon>
        <taxon>Micrococcaceae</taxon>
        <taxon>Kocuria</taxon>
    </lineage>
</organism>
<dbReference type="RefSeq" id="WP_344223642.1">
    <property type="nucleotide sequence ID" value="NZ_BAAAQA010000004.1"/>
</dbReference>
<dbReference type="SUPFAM" id="SSF51430">
    <property type="entry name" value="NAD(P)-linked oxidoreductase"/>
    <property type="match status" value="1"/>
</dbReference>
<dbReference type="PANTHER" id="PTHR43364">
    <property type="entry name" value="NADH-SPECIFIC METHYLGLYOXAL REDUCTASE-RELATED"/>
    <property type="match status" value="1"/>
</dbReference>
<reference evidence="3" key="1">
    <citation type="journal article" date="2019" name="Int. J. Syst. Evol. Microbiol.">
        <title>The Global Catalogue of Microorganisms (GCM) 10K type strain sequencing project: providing services to taxonomists for standard genome sequencing and annotation.</title>
        <authorList>
            <consortium name="The Broad Institute Genomics Platform"/>
            <consortium name="The Broad Institute Genome Sequencing Center for Infectious Disease"/>
            <person name="Wu L."/>
            <person name="Ma J."/>
        </authorList>
    </citation>
    <scope>NUCLEOTIDE SEQUENCE [LARGE SCALE GENOMIC DNA]</scope>
    <source>
        <strain evidence="3">JCM 15914</strain>
    </source>
</reference>
<dbReference type="Proteomes" id="UP001500166">
    <property type="component" value="Unassembled WGS sequence"/>
</dbReference>
<feature type="domain" description="NADP-dependent oxidoreductase" evidence="1">
    <location>
        <begin position="4"/>
        <end position="293"/>
    </location>
</feature>
<comment type="caution">
    <text evidence="2">The sequence shown here is derived from an EMBL/GenBank/DDBJ whole genome shotgun (WGS) entry which is preliminary data.</text>
</comment>
<proteinExistence type="predicted"/>
<dbReference type="PANTHER" id="PTHR43364:SF1">
    <property type="entry name" value="OXIDOREDUCTASE YDHF"/>
    <property type="match status" value="1"/>
</dbReference>
<keyword evidence="3" id="KW-1185">Reference proteome</keyword>
<evidence type="ECO:0000313" key="3">
    <source>
        <dbReference type="Proteomes" id="UP001500166"/>
    </source>
</evidence>
<dbReference type="EMBL" id="BAAAQA010000004">
    <property type="protein sequence ID" value="GAA2111560.1"/>
    <property type="molecule type" value="Genomic_DNA"/>
</dbReference>
<accession>A0ABP5J3K5</accession>
<name>A0ABP5J3K5_9MICC</name>
<evidence type="ECO:0000313" key="2">
    <source>
        <dbReference type="EMBL" id="GAA2111560.1"/>
    </source>
</evidence>
<gene>
    <name evidence="2" type="ORF">GCM10009824_06970</name>
</gene>
<sequence length="318" mass="34641">MSSPLIYGCMALGGAWDRSEITSAQFDAAHTAVRAAHDAGFDLFDHADIYAAGKSETVFGRILAEDPELRQGIKLQTKCGIRIPGNTGPDNSPVHYRLDRDTIRASLEGSLQRLGVDSVERLILHRPDPLTTLGETGQTLDDLRSEGLINSVGLSNMTLRHVAAFQQVLCTPLTAVQIQMSLAHRDFVEAQVLGNQTEGTEYNFPEGLLTHCAADEIEVQAWGAMADGIYSGRQAPEGDTTAEATSGVVDRLAERMNVTREAVVVGWLLRHPYGIRPVVGTMNPERIRACAQAPQAAELMTHTDWYELWTAARGHSLP</sequence>
<protein>
    <submittedName>
        <fullName evidence="2">Aldo/keto reductase</fullName>
    </submittedName>
</protein>